<evidence type="ECO:0000256" key="8">
    <source>
        <dbReference type="SAM" id="Phobius"/>
    </source>
</evidence>
<dbReference type="EMBL" id="BOOA01000070">
    <property type="protein sequence ID" value="GIH28026.1"/>
    <property type="molecule type" value="Genomic_DNA"/>
</dbReference>
<keyword evidence="5" id="KW-0133">Cell shape</keyword>
<accession>A0A919QHL4</accession>
<evidence type="ECO:0000313" key="9">
    <source>
        <dbReference type="EMBL" id="GIH28026.1"/>
    </source>
</evidence>
<evidence type="ECO:0000256" key="7">
    <source>
        <dbReference type="ARBA" id="ARBA00023136"/>
    </source>
</evidence>
<keyword evidence="3" id="KW-1003">Cell membrane</keyword>
<protein>
    <recommendedName>
        <fullName evidence="11">Rod shape-determining protein MreD</fullName>
    </recommendedName>
</protein>
<dbReference type="AlphaFoldDB" id="A0A919QHL4"/>
<evidence type="ECO:0000256" key="6">
    <source>
        <dbReference type="ARBA" id="ARBA00022989"/>
    </source>
</evidence>
<keyword evidence="4 8" id="KW-0812">Transmembrane</keyword>
<evidence type="ECO:0000256" key="4">
    <source>
        <dbReference type="ARBA" id="ARBA00022692"/>
    </source>
</evidence>
<comment type="subcellular location">
    <subcellularLocation>
        <location evidence="1">Cell membrane</location>
        <topology evidence="1">Multi-pass membrane protein</topology>
    </subcellularLocation>
</comment>
<reference evidence="9" key="1">
    <citation type="submission" date="2021-01" db="EMBL/GenBank/DDBJ databases">
        <title>Whole genome shotgun sequence of Acrocarpospora phusangensis NBRC 108782.</title>
        <authorList>
            <person name="Komaki H."/>
            <person name="Tamura T."/>
        </authorList>
    </citation>
    <scope>NUCLEOTIDE SEQUENCE</scope>
    <source>
        <strain evidence="9">NBRC 108782</strain>
    </source>
</reference>
<evidence type="ECO:0000313" key="10">
    <source>
        <dbReference type="Proteomes" id="UP000640052"/>
    </source>
</evidence>
<evidence type="ECO:0000256" key="2">
    <source>
        <dbReference type="ARBA" id="ARBA00007776"/>
    </source>
</evidence>
<evidence type="ECO:0000256" key="1">
    <source>
        <dbReference type="ARBA" id="ARBA00004651"/>
    </source>
</evidence>
<dbReference type="Proteomes" id="UP000640052">
    <property type="component" value="Unassembled WGS sequence"/>
</dbReference>
<gene>
    <name evidence="9" type="ORF">Aph01nite_63360</name>
</gene>
<evidence type="ECO:0000256" key="3">
    <source>
        <dbReference type="ARBA" id="ARBA00022475"/>
    </source>
</evidence>
<evidence type="ECO:0000256" key="5">
    <source>
        <dbReference type="ARBA" id="ARBA00022960"/>
    </source>
</evidence>
<feature type="transmembrane region" description="Helical" evidence="8">
    <location>
        <begin position="94"/>
        <end position="116"/>
    </location>
</feature>
<sequence length="167" mass="17639">MARNLGTIVLLFFALVLQVTVVNRLGFPVTPDLVLLVVIALATLRGPLGGAVIGFLTGLAADLAPPADHVLGQYALVMCVTGYLAGRWANRVPMLSVAVCAAGAPALAVGVGSLLGDPGVDWNTFVSLWPGAALCNLLAAPIVVWIVHRLYRPARRRDVVVVGRRRW</sequence>
<keyword evidence="7 8" id="KW-0472">Membrane</keyword>
<dbReference type="InterPro" id="IPR007227">
    <property type="entry name" value="Cell_shape_determining_MreD"/>
</dbReference>
<name>A0A919QHL4_9ACTN</name>
<dbReference type="NCBIfam" id="TIGR03426">
    <property type="entry name" value="shape_MreD"/>
    <property type="match status" value="1"/>
</dbReference>
<dbReference type="Gene3D" id="1.10.1760.20">
    <property type="match status" value="1"/>
</dbReference>
<proteinExistence type="inferred from homology"/>
<keyword evidence="6 8" id="KW-1133">Transmembrane helix</keyword>
<dbReference type="RefSeq" id="WP_204044665.1">
    <property type="nucleotide sequence ID" value="NZ_BOOA01000070.1"/>
</dbReference>
<dbReference type="GO" id="GO:0005886">
    <property type="term" value="C:plasma membrane"/>
    <property type="evidence" value="ECO:0007669"/>
    <property type="project" value="UniProtKB-SubCell"/>
</dbReference>
<dbReference type="GO" id="GO:0008360">
    <property type="term" value="P:regulation of cell shape"/>
    <property type="evidence" value="ECO:0007669"/>
    <property type="project" value="UniProtKB-KW"/>
</dbReference>
<comment type="caution">
    <text evidence="9">The sequence shown here is derived from an EMBL/GenBank/DDBJ whole genome shotgun (WGS) entry which is preliminary data.</text>
</comment>
<evidence type="ECO:0008006" key="11">
    <source>
        <dbReference type="Google" id="ProtNLM"/>
    </source>
</evidence>
<feature type="transmembrane region" description="Helical" evidence="8">
    <location>
        <begin position="128"/>
        <end position="147"/>
    </location>
</feature>
<comment type="similarity">
    <text evidence="2">Belongs to the MreD family.</text>
</comment>
<dbReference type="Pfam" id="PF04093">
    <property type="entry name" value="MreD"/>
    <property type="match status" value="1"/>
</dbReference>
<organism evidence="9 10">
    <name type="scientific">Acrocarpospora phusangensis</name>
    <dbReference type="NCBI Taxonomy" id="1070424"/>
    <lineage>
        <taxon>Bacteria</taxon>
        <taxon>Bacillati</taxon>
        <taxon>Actinomycetota</taxon>
        <taxon>Actinomycetes</taxon>
        <taxon>Streptosporangiales</taxon>
        <taxon>Streptosporangiaceae</taxon>
        <taxon>Acrocarpospora</taxon>
    </lineage>
</organism>
<feature type="transmembrane region" description="Helical" evidence="8">
    <location>
        <begin position="34"/>
        <end position="56"/>
    </location>
</feature>
<keyword evidence="10" id="KW-1185">Reference proteome</keyword>